<organism evidence="1">
    <name type="scientific">Clandestinovirus</name>
    <dbReference type="NCBI Taxonomy" id="2831644"/>
    <lineage>
        <taxon>Viruses</taxon>
    </lineage>
</organism>
<dbReference type="EMBL" id="MZ420154">
    <property type="protein sequence ID" value="QYA18761.1"/>
    <property type="molecule type" value="Genomic_DNA"/>
</dbReference>
<accession>A0A8F8KP83</accession>
<reference evidence="1" key="1">
    <citation type="submission" date="2021-06" db="EMBL/GenBank/DDBJ databases">
        <authorList>
            <person name="Rolland C."/>
        </authorList>
    </citation>
    <scope>NUCLEOTIDE SEQUENCE</scope>
    <source>
        <strain evidence="1">347.936635</strain>
    </source>
</reference>
<gene>
    <name evidence="1" type="ORF">KOM_12_493</name>
</gene>
<protein>
    <submittedName>
        <fullName evidence="1">Uncharacterized protein</fullName>
    </submittedName>
</protein>
<name>A0A8F8KP83_9VIRU</name>
<evidence type="ECO:0000313" key="1">
    <source>
        <dbReference type="EMBL" id="QYA18761.1"/>
    </source>
</evidence>
<proteinExistence type="predicted"/>
<sequence length="89" mass="10260">MIIPFEVLHLIVSKYDAERKSTQEVLRWMEQQDAPDFLPNQTTFCGIGHLGQKNRRATANGFKILKSAVGRKVENMALCNDYLHRLTQQ</sequence>